<gene>
    <name evidence="1" type="ordered locus">BC_p0014</name>
</gene>
<dbReference type="Proteomes" id="UP000001417">
    <property type="component" value="Plasmid pBClin15"/>
</dbReference>
<dbReference type="KEGG" id="bce:BCp0014"/>
<geneLocation type="plasmid" evidence="1 2">
    <name>pBClin15</name>
</geneLocation>
<keyword evidence="1" id="KW-0614">Plasmid</keyword>
<protein>
    <submittedName>
        <fullName evidence="1">Hypothetical cytosolic protein</fullName>
    </submittedName>
</protein>
<accession>Q814D8</accession>
<evidence type="ECO:0000313" key="2">
    <source>
        <dbReference type="Proteomes" id="UP000001417"/>
    </source>
</evidence>
<dbReference type="HOGENOM" id="CLU_2407128_0_0_9"/>
<proteinExistence type="predicted"/>
<dbReference type="PATRIC" id="fig|226900.8.peg.18"/>
<dbReference type="EMBL" id="AE016878">
    <property type="protein sequence ID" value="AAP12358.1"/>
    <property type="molecule type" value="Genomic_DNA"/>
</dbReference>
<dbReference type="RefSeq" id="WP_000801967.1">
    <property type="nucleotide sequence ID" value="NC_004721.2"/>
</dbReference>
<keyword evidence="2" id="KW-1185">Reference proteome</keyword>
<evidence type="ECO:0000313" key="1">
    <source>
        <dbReference type="EMBL" id="AAP12358.1"/>
    </source>
</evidence>
<name>Q814D8_BACCR</name>
<organism evidence="1 2">
    <name type="scientific">Bacillus cereus (strain ATCC 14579 / DSM 31 / CCUG 7414 / JCM 2152 / NBRC 15305 / NCIMB 9373 / NCTC 2599 / NRRL B-3711)</name>
    <dbReference type="NCBI Taxonomy" id="226900"/>
    <lineage>
        <taxon>Bacteria</taxon>
        <taxon>Bacillati</taxon>
        <taxon>Bacillota</taxon>
        <taxon>Bacilli</taxon>
        <taxon>Bacillales</taxon>
        <taxon>Bacillaceae</taxon>
        <taxon>Bacillus</taxon>
        <taxon>Bacillus cereus group</taxon>
    </lineage>
</organism>
<dbReference type="GeneID" id="99621792"/>
<dbReference type="AlphaFoldDB" id="Q814D8"/>
<reference evidence="1 2" key="1">
    <citation type="journal article" date="2003" name="Nature">
        <title>Genome sequence of Bacillus cereus and comparative analysis with Bacillus anthracis.</title>
        <authorList>
            <person name="Ivanova N."/>
            <person name="Sorokin A."/>
            <person name="Anderson I."/>
            <person name="Galleron N."/>
            <person name="Candelon B."/>
            <person name="Kapatral V."/>
            <person name="Bhattacharyya A."/>
            <person name="Reznik G."/>
            <person name="Mikhailova N."/>
            <person name="Lapidus A."/>
            <person name="Chu L."/>
            <person name="Mazur M."/>
            <person name="Goltsman E."/>
            <person name="Larsen N."/>
            <person name="D'Souza M."/>
            <person name="Walunas T."/>
            <person name="Grechkin Y."/>
            <person name="Pusch G."/>
            <person name="Haselkorn R."/>
            <person name="Fonstein M."/>
            <person name="Ehrlich S.D."/>
            <person name="Overbeek R."/>
            <person name="Kyrpides N."/>
        </authorList>
    </citation>
    <scope>NUCLEOTIDE SEQUENCE [LARGE SCALE GENOMIC DNA]</scope>
    <source>
        <strain evidence="2">ATCC 14579 / DSM 31 / CCUG 7414 / JCM 2152 / NBRC 15305 / NCIMB 9373 / NCTC 2599 / NRRL B-3711</strain>
    </source>
</reference>
<sequence>MKPEYRSMMNGQGINHLEKALYTPSTSLEIGCDHYMGHYSMLVHHENKRVRIITPEPSQMPYEQVQFNLQNSTISDKDFPHGEYLGDAIMGI</sequence>